<dbReference type="Gene3D" id="3.40.50.300">
    <property type="entry name" value="P-loop containing nucleotide triphosphate hydrolases"/>
    <property type="match status" value="2"/>
</dbReference>
<dbReference type="GO" id="GO:0005524">
    <property type="term" value="F:ATP binding"/>
    <property type="evidence" value="ECO:0007669"/>
    <property type="project" value="InterPro"/>
</dbReference>
<dbReference type="RefSeq" id="WP_259053973.1">
    <property type="nucleotide sequence ID" value="NZ_JANUCT010000002.1"/>
</dbReference>
<dbReference type="EC" id="2.7.11.1" evidence="1"/>
<evidence type="ECO:0000256" key="3">
    <source>
        <dbReference type="ARBA" id="ARBA00022679"/>
    </source>
</evidence>
<dbReference type="PROSITE" id="PS51146">
    <property type="entry name" value="KAIC"/>
    <property type="match status" value="2"/>
</dbReference>
<accession>A0AAE3HIE6</accession>
<dbReference type="Proteomes" id="UP001204445">
    <property type="component" value="Unassembled WGS sequence"/>
</dbReference>
<proteinExistence type="predicted"/>
<organism evidence="9 10">
    <name type="scientific">Methylohalomonas lacus</name>
    <dbReference type="NCBI Taxonomy" id="398773"/>
    <lineage>
        <taxon>Bacteria</taxon>
        <taxon>Pseudomonadati</taxon>
        <taxon>Pseudomonadota</taxon>
        <taxon>Gammaproteobacteria</taxon>
        <taxon>Methylohalomonadales</taxon>
        <taxon>Methylohalomonadaceae</taxon>
        <taxon>Methylohalomonas</taxon>
    </lineage>
</organism>
<dbReference type="NCBIfam" id="NF006799">
    <property type="entry name" value="PRK09302.1"/>
    <property type="match status" value="1"/>
</dbReference>
<dbReference type="EMBL" id="JANUCT010000002">
    <property type="protein sequence ID" value="MCS3902450.1"/>
    <property type="molecule type" value="Genomic_DNA"/>
</dbReference>
<dbReference type="SMART" id="SM00382">
    <property type="entry name" value="AAA"/>
    <property type="match status" value="2"/>
</dbReference>
<evidence type="ECO:0000256" key="1">
    <source>
        <dbReference type="ARBA" id="ARBA00012513"/>
    </source>
</evidence>
<evidence type="ECO:0000256" key="6">
    <source>
        <dbReference type="ARBA" id="ARBA00022801"/>
    </source>
</evidence>
<dbReference type="PIRSF" id="PIRSF039117">
    <property type="entry name" value="KaiC"/>
    <property type="match status" value="1"/>
</dbReference>
<keyword evidence="3" id="KW-0808">Transferase</keyword>
<evidence type="ECO:0000256" key="4">
    <source>
        <dbReference type="ARBA" id="ARBA00022737"/>
    </source>
</evidence>
<evidence type="ECO:0000313" key="10">
    <source>
        <dbReference type="Proteomes" id="UP001204445"/>
    </source>
</evidence>
<keyword evidence="4" id="KW-0677">Repeat</keyword>
<protein>
    <recommendedName>
        <fullName evidence="1">non-specific serine/threonine protein kinase</fullName>
        <ecNumber evidence="1">2.7.11.1</ecNumber>
    </recommendedName>
</protein>
<sequence length="570" mass="62393">MTETATRMGKRATGITGLDEVTRGGLPSVGATLVAGQPGAGKTVLCQQILANAIHAGQGGVFVSFEESSQQIRRDASSFNWGHLLKDGDRLQIIDARPQPGMEAAGSFDIDGLLAAIGARSQSSNASWIVLDGIDRLLRLQPSAGQAVEQIATLDAWCQQHQLSLLLTAKLYTSDNEQQAYLEEIEYLLDTVLMLSTDLVGRRLNRRFRIAKYRGSSHVTDELPMVMDDNGLHVPFGEAQASATVPVSQERLGTGIQRLDKVLGGGIHRGSTTLISGLPGTSKTTLAASFACAAAARGELALYLSFDELADRIVRNVASVGIDLARHLDSGHLRIVSREAWRSLVEVHFIEVLRLLDEFKPDVLVIDPVSALLKAASAETPYVAVERLLGMARARGITSVITSLSEGDAPESESTLSHTSTLADTWISLGYDIRGGERNRSLSVVKSRGTAHSNQVRELLLTNEGIDLADVYQFGSEVLMGTARMQKESEEASLKRQRQQEQSRREHELQRELEQARSRLNNAQSEAQRLEQELEIERQATTDSQQENKQHHDHILQRRDSGKRSDGDKQ</sequence>
<evidence type="ECO:0000256" key="5">
    <source>
        <dbReference type="ARBA" id="ARBA00022777"/>
    </source>
</evidence>
<keyword evidence="10" id="KW-1185">Reference proteome</keyword>
<dbReference type="InterPro" id="IPR051347">
    <property type="entry name" value="Circadian_clock_KaiC-rel"/>
</dbReference>
<dbReference type="InterPro" id="IPR027417">
    <property type="entry name" value="P-loop_NTPase"/>
</dbReference>
<dbReference type="AlphaFoldDB" id="A0AAE3HIE6"/>
<evidence type="ECO:0000259" key="8">
    <source>
        <dbReference type="PROSITE" id="PS51146"/>
    </source>
</evidence>
<comment type="caution">
    <text evidence="9">The sequence shown here is derived from an EMBL/GenBank/DDBJ whole genome shotgun (WGS) entry which is preliminary data.</text>
</comment>
<name>A0AAE3HIE6_9GAMM</name>
<feature type="compositionally biased region" description="Basic and acidic residues" evidence="7">
    <location>
        <begin position="485"/>
        <end position="517"/>
    </location>
</feature>
<feature type="domain" description="KaiC" evidence="8">
    <location>
        <begin position="9"/>
        <end position="249"/>
    </location>
</feature>
<dbReference type="Pfam" id="PF06745">
    <property type="entry name" value="ATPase"/>
    <property type="match status" value="2"/>
</dbReference>
<dbReference type="GO" id="GO:0004674">
    <property type="term" value="F:protein serine/threonine kinase activity"/>
    <property type="evidence" value="ECO:0007669"/>
    <property type="project" value="UniProtKB-EC"/>
</dbReference>
<dbReference type="PANTHER" id="PTHR42926">
    <property type="match status" value="1"/>
</dbReference>
<gene>
    <name evidence="9" type="ORF">J2T55_000446</name>
</gene>
<dbReference type="InterPro" id="IPR003593">
    <property type="entry name" value="AAA+_ATPase"/>
</dbReference>
<dbReference type="SUPFAM" id="SSF52540">
    <property type="entry name" value="P-loop containing nucleoside triphosphate hydrolases"/>
    <property type="match status" value="2"/>
</dbReference>
<dbReference type="InterPro" id="IPR010624">
    <property type="entry name" value="KaiC_dom"/>
</dbReference>
<feature type="domain" description="KaiC" evidence="8">
    <location>
        <begin position="250"/>
        <end position="482"/>
    </location>
</feature>
<dbReference type="PANTHER" id="PTHR42926:SF1">
    <property type="entry name" value="CIRCADIAN CLOCK OSCILLATOR PROTEIN KAIC 1"/>
    <property type="match status" value="1"/>
</dbReference>
<feature type="region of interest" description="Disordered" evidence="7">
    <location>
        <begin position="485"/>
        <end position="570"/>
    </location>
</feature>
<feature type="compositionally biased region" description="Basic and acidic residues" evidence="7">
    <location>
        <begin position="528"/>
        <end position="570"/>
    </location>
</feature>
<keyword evidence="5" id="KW-0418">Kinase</keyword>
<dbReference type="PRINTS" id="PR01874">
    <property type="entry name" value="DNAREPAIRADA"/>
</dbReference>
<evidence type="ECO:0000256" key="7">
    <source>
        <dbReference type="SAM" id="MobiDB-lite"/>
    </source>
</evidence>
<dbReference type="InterPro" id="IPR030665">
    <property type="entry name" value="KaiC"/>
</dbReference>
<reference evidence="9" key="1">
    <citation type="submission" date="2022-08" db="EMBL/GenBank/DDBJ databases">
        <title>Genomic Encyclopedia of Type Strains, Phase III (KMG-III): the genomes of soil and plant-associated and newly described type strains.</title>
        <authorList>
            <person name="Whitman W."/>
        </authorList>
    </citation>
    <scope>NUCLEOTIDE SEQUENCE</scope>
    <source>
        <strain evidence="9">HMT 1</strain>
    </source>
</reference>
<evidence type="ECO:0000256" key="2">
    <source>
        <dbReference type="ARBA" id="ARBA00022553"/>
    </source>
</evidence>
<dbReference type="InterPro" id="IPR014774">
    <property type="entry name" value="KaiC-like_dom"/>
</dbReference>
<keyword evidence="6" id="KW-0378">Hydrolase</keyword>
<dbReference type="GO" id="GO:0016787">
    <property type="term" value="F:hydrolase activity"/>
    <property type="evidence" value="ECO:0007669"/>
    <property type="project" value="UniProtKB-KW"/>
</dbReference>
<keyword evidence="2" id="KW-0597">Phosphoprotein</keyword>
<evidence type="ECO:0000313" key="9">
    <source>
        <dbReference type="EMBL" id="MCS3902450.1"/>
    </source>
</evidence>